<gene>
    <name evidence="2" type="ORF">HNQ86_000825</name>
</gene>
<dbReference type="EMBL" id="JACHET010000001">
    <property type="protein sequence ID" value="MBB6183480.1"/>
    <property type="molecule type" value="Genomic_DNA"/>
</dbReference>
<evidence type="ECO:0000256" key="1">
    <source>
        <dbReference type="SAM" id="MobiDB-lite"/>
    </source>
</evidence>
<dbReference type="AlphaFoldDB" id="A0A841KES1"/>
<feature type="region of interest" description="Disordered" evidence="1">
    <location>
        <begin position="29"/>
        <end position="65"/>
    </location>
</feature>
<feature type="compositionally biased region" description="Basic residues" evidence="1">
    <location>
        <begin position="29"/>
        <end position="39"/>
    </location>
</feature>
<evidence type="ECO:0000313" key="3">
    <source>
        <dbReference type="Proteomes" id="UP000560000"/>
    </source>
</evidence>
<comment type="caution">
    <text evidence="2">The sequence shown here is derived from an EMBL/GenBank/DDBJ whole genome shotgun (WGS) entry which is preliminary data.</text>
</comment>
<proteinExistence type="predicted"/>
<reference evidence="2 3" key="1">
    <citation type="submission" date="2020-08" db="EMBL/GenBank/DDBJ databases">
        <title>Genomic Encyclopedia of Type Strains, Phase IV (KMG-IV): sequencing the most valuable type-strain genomes for metagenomic binning, comparative biology and taxonomic classification.</title>
        <authorList>
            <person name="Goeker M."/>
        </authorList>
    </citation>
    <scope>NUCLEOTIDE SEQUENCE [LARGE SCALE GENOMIC DNA]</scope>
    <source>
        <strain evidence="2 3">DSM 107085</strain>
    </source>
</reference>
<accession>A0A841KES1</accession>
<evidence type="ECO:0000313" key="2">
    <source>
        <dbReference type="EMBL" id="MBB6183480.1"/>
    </source>
</evidence>
<sequence length="364" mass="40506">MPCSAQRLTRPLGREYECDERGINACRRHAGKSRRRRPRLISPSSFRAIGATPRQHKDTLQPPSAKERAMGTLIAKHYRTTLFAKLADHTYVECGAGGKTWSCWGGSTGGKVLRSGTGSTKRADEIAGAKERAGITCYLVNGVCHQAANRILLPAQITVRGARGYWISSSLYGVYGRESGVLGMCKAPFHKHPDVSGDLDACRDGKRADIDASQPDARELAFLKTSLELTQEAESAATAKSLNASALHDLQVRMFDELMRYRIGEHLVNTKSHDHMLGMRREIEEKHTEIEATFAPNAENVDAFVENNNALAEEFQRRAADLLDDETYVRLFDHPKDEILVVGDPEIARQAYADRPRPPRPRNR</sequence>
<name>A0A841KES1_9GAMM</name>
<dbReference type="OrthoDB" id="6064768at2"/>
<protein>
    <submittedName>
        <fullName evidence="2">Uncharacterized protein</fullName>
    </submittedName>
</protein>
<dbReference type="Proteomes" id="UP000560000">
    <property type="component" value="Unassembled WGS sequence"/>
</dbReference>
<dbReference type="RefSeq" id="WP_152569274.1">
    <property type="nucleotide sequence ID" value="NZ_JACHET010000001.1"/>
</dbReference>
<feature type="compositionally biased region" description="Basic and acidic residues" evidence="1">
    <location>
        <begin position="55"/>
        <end position="65"/>
    </location>
</feature>
<organism evidence="2 3">
    <name type="scientific">Oleiagrimonas soli</name>
    <dbReference type="NCBI Taxonomy" id="1543381"/>
    <lineage>
        <taxon>Bacteria</taxon>
        <taxon>Pseudomonadati</taxon>
        <taxon>Pseudomonadota</taxon>
        <taxon>Gammaproteobacteria</taxon>
        <taxon>Lysobacterales</taxon>
        <taxon>Rhodanobacteraceae</taxon>
        <taxon>Oleiagrimonas</taxon>
    </lineage>
</organism>